<protein>
    <recommendedName>
        <fullName evidence="3">DUF4440 domain-containing protein</fullName>
    </recommendedName>
</protein>
<dbReference type="OrthoDB" id="8420953at2"/>
<dbReference type="Proteomes" id="UP000093748">
    <property type="component" value="Unassembled WGS sequence"/>
</dbReference>
<gene>
    <name evidence="1" type="ORF">BAE39_17495</name>
</gene>
<accession>A0A1A5I4M1</accession>
<dbReference type="RefSeq" id="WP_032931423.1">
    <property type="nucleotide sequence ID" value="NZ_LZTH01000001.1"/>
</dbReference>
<sequence>MPDSQSSSDRDAIRAIIVRQFASLSWSEEHAPGWDDFTGDFLAGASLFPAARPAKPMAVGDFVDRMRRLSDTSLRTFDQAVLGLQITVFGNIAIAAVGAEMTENGDETSRSVEMMLLVKSEGQWRIAAQAWDKASAINPLPDTLVSGATSR</sequence>
<dbReference type="EMBL" id="LZTJ01000023">
    <property type="protein sequence ID" value="OBP74163.1"/>
    <property type="molecule type" value="Genomic_DNA"/>
</dbReference>
<dbReference type="GeneID" id="66682475"/>
<reference evidence="2" key="1">
    <citation type="submission" date="2016-06" db="EMBL/GenBank/DDBJ databases">
        <title>NZP2037 Pacbio-Illumina hybrid assembly.</title>
        <authorList>
            <person name="Ramsay J.P."/>
        </authorList>
    </citation>
    <scope>NUCLEOTIDE SEQUENCE [LARGE SCALE GENOMIC DNA]</scope>
    <source>
        <strain evidence="2">R7ANS::ICEMlSym2042</strain>
    </source>
</reference>
<proteinExistence type="predicted"/>
<name>A0A1A5I4M1_RHILI</name>
<dbReference type="InterPro" id="IPR032710">
    <property type="entry name" value="NTF2-like_dom_sf"/>
</dbReference>
<dbReference type="AlphaFoldDB" id="A0A1A5I4M1"/>
<evidence type="ECO:0008006" key="3">
    <source>
        <dbReference type="Google" id="ProtNLM"/>
    </source>
</evidence>
<organism evidence="1 2">
    <name type="scientific">Rhizobium loti</name>
    <name type="common">Mesorhizobium loti</name>
    <dbReference type="NCBI Taxonomy" id="381"/>
    <lineage>
        <taxon>Bacteria</taxon>
        <taxon>Pseudomonadati</taxon>
        <taxon>Pseudomonadota</taxon>
        <taxon>Alphaproteobacteria</taxon>
        <taxon>Hyphomicrobiales</taxon>
        <taxon>Phyllobacteriaceae</taxon>
        <taxon>Mesorhizobium</taxon>
    </lineage>
</organism>
<evidence type="ECO:0000313" key="2">
    <source>
        <dbReference type="Proteomes" id="UP000093748"/>
    </source>
</evidence>
<evidence type="ECO:0000313" key="1">
    <source>
        <dbReference type="EMBL" id="OBP74163.1"/>
    </source>
</evidence>
<dbReference type="Gene3D" id="3.10.450.50">
    <property type="match status" value="1"/>
</dbReference>
<comment type="caution">
    <text evidence="1">The sequence shown here is derived from an EMBL/GenBank/DDBJ whole genome shotgun (WGS) entry which is preliminary data.</text>
</comment>
<dbReference type="SUPFAM" id="SSF54427">
    <property type="entry name" value="NTF2-like"/>
    <property type="match status" value="1"/>
</dbReference>